<organism evidence="1 2">
    <name type="scientific">Paraburkholderia solisilvae</name>
    <dbReference type="NCBI Taxonomy" id="624376"/>
    <lineage>
        <taxon>Bacteria</taxon>
        <taxon>Pseudomonadati</taxon>
        <taxon>Pseudomonadota</taxon>
        <taxon>Betaproteobacteria</taxon>
        <taxon>Burkholderiales</taxon>
        <taxon>Burkholderiaceae</taxon>
        <taxon>Paraburkholderia</taxon>
    </lineage>
</organism>
<dbReference type="RefSeq" id="WP_377700644.1">
    <property type="nucleotide sequence ID" value="NZ_CADIKF010000020.1"/>
</dbReference>
<name>A0A6J5DZE0_9BURK</name>
<reference evidence="1 2" key="1">
    <citation type="submission" date="2020-04" db="EMBL/GenBank/DDBJ databases">
        <authorList>
            <person name="De Canck E."/>
        </authorList>
    </citation>
    <scope>NUCLEOTIDE SEQUENCE [LARGE SCALE GENOMIC DNA]</scope>
    <source>
        <strain evidence="1 2">LMG 29739</strain>
    </source>
</reference>
<accession>A0A6J5DZE0</accession>
<keyword evidence="2" id="KW-1185">Reference proteome</keyword>
<dbReference type="Proteomes" id="UP000494329">
    <property type="component" value="Unassembled WGS sequence"/>
</dbReference>
<proteinExistence type="predicted"/>
<dbReference type="EMBL" id="CADIKF010000020">
    <property type="protein sequence ID" value="CAB3758336.1"/>
    <property type="molecule type" value="Genomic_DNA"/>
</dbReference>
<evidence type="ECO:0000313" key="1">
    <source>
        <dbReference type="EMBL" id="CAB3758336.1"/>
    </source>
</evidence>
<protein>
    <submittedName>
        <fullName evidence="1">Uncharacterized protein</fullName>
    </submittedName>
</protein>
<dbReference type="AlphaFoldDB" id="A0A6J5DZE0"/>
<sequence>MMETNGSGRTPRRNASHVVDAELEHLEWATQQPMLDILDARYWQRRVMALQSGYQLTQQQGMRIDRMLKRLVGPGPDN</sequence>
<gene>
    <name evidence="1" type="ORF">LMG29739_02911</name>
</gene>
<evidence type="ECO:0000313" key="2">
    <source>
        <dbReference type="Proteomes" id="UP000494329"/>
    </source>
</evidence>